<dbReference type="VEuPathDB" id="ToxoDB:ETH2_1516900"/>
<reference evidence="3" key="1">
    <citation type="submission" date="2013-10" db="EMBL/GenBank/DDBJ databases">
        <title>Genomic analysis of the causative agents of coccidiosis in chickens.</title>
        <authorList>
            <person name="Reid A.J."/>
            <person name="Blake D."/>
            <person name="Billington K."/>
            <person name="Browne H."/>
            <person name="Dunn M."/>
            <person name="Hung S."/>
            <person name="Kawahara F."/>
            <person name="Miranda-Saavedra D."/>
            <person name="Mourier T."/>
            <person name="Nagra H."/>
            <person name="Otto T.D."/>
            <person name="Rawlings N."/>
            <person name="Sanchez A."/>
            <person name="Sanders M."/>
            <person name="Subramaniam C."/>
            <person name="Tay Y."/>
            <person name="Dear P."/>
            <person name="Doerig C."/>
            <person name="Gruber A."/>
            <person name="Parkinson J."/>
            <person name="Shirley M."/>
            <person name="Wan K.L."/>
            <person name="Berriman M."/>
            <person name="Tomley F."/>
            <person name="Pain A."/>
        </authorList>
    </citation>
    <scope>NUCLEOTIDE SEQUENCE [LARGE SCALE GENOMIC DNA]</scope>
    <source>
        <strain evidence="3">Houghton</strain>
    </source>
</reference>
<evidence type="ECO:0000313" key="4">
    <source>
        <dbReference type="Proteomes" id="UP000030747"/>
    </source>
</evidence>
<feature type="compositionally biased region" description="Basic and acidic residues" evidence="1">
    <location>
        <begin position="149"/>
        <end position="173"/>
    </location>
</feature>
<feature type="region of interest" description="Disordered" evidence="1">
    <location>
        <begin position="148"/>
        <end position="182"/>
    </location>
</feature>
<keyword evidence="4" id="KW-1185">Reference proteome</keyword>
<dbReference type="EMBL" id="HG675764">
    <property type="protein sequence ID" value="CDJ43397.1"/>
    <property type="molecule type" value="Genomic_DNA"/>
</dbReference>
<keyword evidence="2" id="KW-0812">Transmembrane</keyword>
<sequence>MLSAAGGCGSRLAEKDLHRGSPLWSCVPCDAKETHVADLVAWYPQFERVTAGHDSALLRFCVAASYAFLQASPMETTEAYSWLTSATEALGLDGLSRAPYLKPKPQRPRVATYWRAVVVLGLLVSSALLYLVLKCAFRLSELSSRSRRRLAEGPRDEESRERARQIPRKEEYCGRATEAGPDRSSREWTFWIDAESATWFPSIGSMSRSIFRGSFGSISGAQSFEGPAPATSSKAGEAAAAAASTPSGFPSSSRRPETSGSDVLSKQVGTPDATNGTGAKLSQQQAGTTSAAALLRAAAGEGGTRPDATPGNAPNIEGHDSLPPGSSAARQGTSEGTGSLETEKDVDAAASNASSRFAALQLSDQGFPFSGDADAQEFITGYEYGDEWADMYLYFGEYNRPDDLDSDNVSGVYNNDRLFRASFHSEEQDDTETGYHHYMDVEENDQEVAFLASLESAETLTQLVRAADRSTFSADMGDGRSVRANFANVSIMMIGVPESPHYRDLEEHYPFPRIGKGAGNQALRDMLKDLGRLASSLCSAHPDRVSNRLHAPCVLPNGTISATLHIVVEELEMKTSSMWTRLRTVLAPKKGFDGRHAQRFRRDVQMLVEDLIVTLFGQIQDFGAPKGEANRFCFELKRPTASRCKGKVAVTVYATDD</sequence>
<evidence type="ECO:0000313" key="3">
    <source>
        <dbReference type="EMBL" id="CDJ43397.1"/>
    </source>
</evidence>
<feature type="region of interest" description="Disordered" evidence="1">
    <location>
        <begin position="224"/>
        <end position="348"/>
    </location>
</feature>
<organism evidence="3 4">
    <name type="scientific">Eimeria tenella</name>
    <name type="common">Coccidian parasite</name>
    <dbReference type="NCBI Taxonomy" id="5802"/>
    <lineage>
        <taxon>Eukaryota</taxon>
        <taxon>Sar</taxon>
        <taxon>Alveolata</taxon>
        <taxon>Apicomplexa</taxon>
        <taxon>Conoidasida</taxon>
        <taxon>Coccidia</taxon>
        <taxon>Eucoccidiorida</taxon>
        <taxon>Eimeriorina</taxon>
        <taxon>Eimeriidae</taxon>
        <taxon>Eimeria</taxon>
    </lineage>
</organism>
<feature type="compositionally biased region" description="Polar residues" evidence="1">
    <location>
        <begin position="258"/>
        <end position="277"/>
    </location>
</feature>
<evidence type="ECO:0000256" key="2">
    <source>
        <dbReference type="SAM" id="Phobius"/>
    </source>
</evidence>
<feature type="compositionally biased region" description="Low complexity" evidence="1">
    <location>
        <begin position="228"/>
        <end position="253"/>
    </location>
</feature>
<protein>
    <recommendedName>
        <fullName evidence="5">Transmembrane protein</fullName>
    </recommendedName>
</protein>
<dbReference type="GeneID" id="25251867"/>
<gene>
    <name evidence="3" type="ORF">ETH_00013515</name>
</gene>
<dbReference type="OrthoDB" id="10438320at2759"/>
<dbReference type="VEuPathDB" id="ToxoDB:ETH_00013515"/>
<reference evidence="3" key="2">
    <citation type="submission" date="2013-10" db="EMBL/GenBank/DDBJ databases">
        <authorList>
            <person name="Aslett M."/>
        </authorList>
    </citation>
    <scope>NUCLEOTIDE SEQUENCE [LARGE SCALE GENOMIC DNA]</scope>
    <source>
        <strain evidence="3">Houghton</strain>
    </source>
</reference>
<evidence type="ECO:0000256" key="1">
    <source>
        <dbReference type="SAM" id="MobiDB-lite"/>
    </source>
</evidence>
<evidence type="ECO:0008006" key="5">
    <source>
        <dbReference type="Google" id="ProtNLM"/>
    </source>
</evidence>
<accession>U6KZ03</accession>
<dbReference type="AlphaFoldDB" id="U6KZ03"/>
<keyword evidence="2" id="KW-0472">Membrane</keyword>
<dbReference type="Proteomes" id="UP000030747">
    <property type="component" value="Unassembled WGS sequence"/>
</dbReference>
<feature type="transmembrane region" description="Helical" evidence="2">
    <location>
        <begin position="112"/>
        <end position="133"/>
    </location>
</feature>
<proteinExistence type="predicted"/>
<dbReference type="RefSeq" id="XP_013234147.1">
    <property type="nucleotide sequence ID" value="XM_013378693.1"/>
</dbReference>
<feature type="compositionally biased region" description="Polar residues" evidence="1">
    <location>
        <begin position="328"/>
        <end position="340"/>
    </location>
</feature>
<feature type="compositionally biased region" description="Low complexity" evidence="1">
    <location>
        <begin position="281"/>
        <end position="299"/>
    </location>
</feature>
<keyword evidence="2" id="KW-1133">Transmembrane helix</keyword>
<name>U6KZ03_EIMTE</name>